<dbReference type="EMBL" id="WHSC02000010">
    <property type="protein sequence ID" value="MDO6123923.1"/>
    <property type="molecule type" value="Genomic_DNA"/>
</dbReference>
<organism evidence="2 3">
    <name type="scientific">Shinella curvata</name>
    <dbReference type="NCBI Taxonomy" id="1817964"/>
    <lineage>
        <taxon>Bacteria</taxon>
        <taxon>Pseudomonadati</taxon>
        <taxon>Pseudomonadota</taxon>
        <taxon>Alphaproteobacteria</taxon>
        <taxon>Hyphomicrobiales</taxon>
        <taxon>Rhizobiaceae</taxon>
        <taxon>Shinella</taxon>
    </lineage>
</organism>
<dbReference type="SUPFAM" id="SSF46894">
    <property type="entry name" value="C-terminal effector domain of the bipartite response regulators"/>
    <property type="match status" value="1"/>
</dbReference>
<evidence type="ECO:0000259" key="1">
    <source>
        <dbReference type="SMART" id="SM00421"/>
    </source>
</evidence>
<evidence type="ECO:0000313" key="2">
    <source>
        <dbReference type="EMBL" id="MDO6123923.1"/>
    </source>
</evidence>
<dbReference type="SMART" id="SM00421">
    <property type="entry name" value="HTH_LUXR"/>
    <property type="match status" value="1"/>
</dbReference>
<reference evidence="2" key="1">
    <citation type="submission" date="2022-04" db="EMBL/GenBank/DDBJ databases">
        <title>Shinella lacus sp. nov., a novel member of the genus Shinella from water.</title>
        <authorList>
            <person name="Deng Y."/>
        </authorList>
    </citation>
    <scope>NUCLEOTIDE SEQUENCE</scope>
    <source>
        <strain evidence="2">JCM 31239</strain>
    </source>
</reference>
<dbReference type="InterPro" id="IPR016032">
    <property type="entry name" value="Sig_transdc_resp-reg_C-effctor"/>
</dbReference>
<proteinExistence type="predicted"/>
<feature type="domain" description="HTH luxR-type" evidence="1">
    <location>
        <begin position="299"/>
        <end position="356"/>
    </location>
</feature>
<name>A0ABT8XJP8_9HYPH</name>
<dbReference type="InterPro" id="IPR000792">
    <property type="entry name" value="Tscrpt_reg_LuxR_C"/>
</dbReference>
<protein>
    <submittedName>
        <fullName evidence="2">Helix-turn-helix transcriptional regulator</fullName>
    </submittedName>
</protein>
<gene>
    <name evidence="2" type="ORF">GB928_022250</name>
</gene>
<dbReference type="Gene3D" id="1.10.10.10">
    <property type="entry name" value="Winged helix-like DNA-binding domain superfamily/Winged helix DNA-binding domain"/>
    <property type="match status" value="1"/>
</dbReference>
<comment type="caution">
    <text evidence="2">The sequence shown here is derived from an EMBL/GenBank/DDBJ whole genome shotgun (WGS) entry which is preliminary data.</text>
</comment>
<sequence>MSLGLGVVHEDFVDRIYEASVVPELWSDVLRLFAEVAECKESVLVATNGDSYRWIGSSPIAEKLASDHYSYEGGAERSRRLMKLNRPGFVSDFDVFSDEEMADIPLFRDLLSPGGFGRGIATAICVPNGETIILHAEGDLKRGKFSRSLIDQLDGMRPHFARSAMVSSRLAFERASTAVETLTGLGLAACAVGPNGKVLVANAQFDRAMGQMSTRAGDRIVLVDSRADKQLSSALRAMTSNKAVLSIALARTESTQPAILHMVPVRRSAQDLFSRASAILVLTTASNSVNEEPVLFQALFDLTPAEASIAARVAAGHTLQRIALSDAKSVETVRKQLKSVLAKTGCRRQADLSRLLTSLVPPHAR</sequence>
<evidence type="ECO:0000313" key="3">
    <source>
        <dbReference type="Proteomes" id="UP001177080"/>
    </source>
</evidence>
<accession>A0ABT8XJP8</accession>
<dbReference type="InterPro" id="IPR036388">
    <property type="entry name" value="WH-like_DNA-bd_sf"/>
</dbReference>
<keyword evidence="3" id="KW-1185">Reference proteome</keyword>
<dbReference type="RefSeq" id="WP_244763159.1">
    <property type="nucleotide sequence ID" value="NZ_JALJCJ010000007.1"/>
</dbReference>
<dbReference type="Proteomes" id="UP001177080">
    <property type="component" value="Unassembled WGS sequence"/>
</dbReference>